<dbReference type="STRING" id="181874.A0A409YK32"/>
<dbReference type="InterPro" id="IPR012338">
    <property type="entry name" value="Beta-lactam/transpept-like"/>
</dbReference>
<dbReference type="InterPro" id="IPR001466">
    <property type="entry name" value="Beta-lactam-related"/>
</dbReference>
<dbReference type="PANTHER" id="PTHR43283">
    <property type="entry name" value="BETA-LACTAMASE-RELATED"/>
    <property type="match status" value="1"/>
</dbReference>
<dbReference type="OrthoDB" id="428260at2759"/>
<evidence type="ECO:0000313" key="2">
    <source>
        <dbReference type="EMBL" id="PPR03382.1"/>
    </source>
</evidence>
<accession>A0A409YK32</accession>
<gene>
    <name evidence="2" type="ORF">CVT24_012507</name>
</gene>
<organism evidence="2 3">
    <name type="scientific">Panaeolus cyanescens</name>
    <dbReference type="NCBI Taxonomy" id="181874"/>
    <lineage>
        <taxon>Eukaryota</taxon>
        <taxon>Fungi</taxon>
        <taxon>Dikarya</taxon>
        <taxon>Basidiomycota</taxon>
        <taxon>Agaricomycotina</taxon>
        <taxon>Agaricomycetes</taxon>
        <taxon>Agaricomycetidae</taxon>
        <taxon>Agaricales</taxon>
        <taxon>Agaricineae</taxon>
        <taxon>Galeropsidaceae</taxon>
        <taxon>Panaeolus</taxon>
    </lineage>
</organism>
<dbReference type="Proteomes" id="UP000284842">
    <property type="component" value="Unassembled WGS sequence"/>
</dbReference>
<evidence type="ECO:0000259" key="1">
    <source>
        <dbReference type="Pfam" id="PF00144"/>
    </source>
</evidence>
<proteinExistence type="predicted"/>
<dbReference type="AlphaFoldDB" id="A0A409YK32"/>
<dbReference type="SUPFAM" id="SSF56601">
    <property type="entry name" value="beta-lactamase/transpeptidase-like"/>
    <property type="match status" value="1"/>
</dbReference>
<dbReference type="InterPro" id="IPR050789">
    <property type="entry name" value="Diverse_Enzym_Activities"/>
</dbReference>
<sequence>MSVTTLSATGKEALDKFIAKHTKDGKVPGFVLGVSNVEGEIYFQGGGLSVPDDPKSPEIDADSVFWICSQTKMIAAIAVLKLIDLGKLSYDTPVGDYLAPFKNPVVVDKTSTLNTTFKPAQTTVTVKHLLNFSSGLFYPVVKDDLFGLPIGYTSNDIHAAADPLAEYFKILLGPLPGIPLKFEPGTDFIYGWSSDMLGFLVEKVSGQNLEQFCKAHIFEPLGMKTSFYLTPELKKRLVELSFRNENGDLCKWNNQIKAIEHDPSKVKLFYGGIGLYTSMRDYLKLLRHILQIKTDYPVSNPVLKKETVETMFTPSLTEKGSESLSTFIMMPGLQWSTALAVCTEDWPQRRRKGTAFWGGWAGTEHFIDPATGIAMVFGIQVAPTRDIESLKLKAQIEAELYAALAPPHLPNRL</sequence>
<dbReference type="EMBL" id="NHTK01001069">
    <property type="protein sequence ID" value="PPR03382.1"/>
    <property type="molecule type" value="Genomic_DNA"/>
</dbReference>
<protein>
    <recommendedName>
        <fullName evidence="1">Beta-lactamase-related domain-containing protein</fullName>
    </recommendedName>
</protein>
<name>A0A409YK32_9AGAR</name>
<dbReference type="Pfam" id="PF00144">
    <property type="entry name" value="Beta-lactamase"/>
    <property type="match status" value="1"/>
</dbReference>
<reference evidence="2 3" key="1">
    <citation type="journal article" date="2018" name="Evol. Lett.">
        <title>Horizontal gene cluster transfer increased hallucinogenic mushroom diversity.</title>
        <authorList>
            <person name="Reynolds H.T."/>
            <person name="Vijayakumar V."/>
            <person name="Gluck-Thaler E."/>
            <person name="Korotkin H.B."/>
            <person name="Matheny P.B."/>
            <person name="Slot J.C."/>
        </authorList>
    </citation>
    <scope>NUCLEOTIDE SEQUENCE [LARGE SCALE GENOMIC DNA]</scope>
    <source>
        <strain evidence="2 3">2629</strain>
    </source>
</reference>
<keyword evidence="3" id="KW-1185">Reference proteome</keyword>
<evidence type="ECO:0000313" key="3">
    <source>
        <dbReference type="Proteomes" id="UP000284842"/>
    </source>
</evidence>
<feature type="domain" description="Beta-lactamase-related" evidence="1">
    <location>
        <begin position="14"/>
        <end position="378"/>
    </location>
</feature>
<comment type="caution">
    <text evidence="2">The sequence shown here is derived from an EMBL/GenBank/DDBJ whole genome shotgun (WGS) entry which is preliminary data.</text>
</comment>
<dbReference type="InParanoid" id="A0A409YK32"/>
<dbReference type="PANTHER" id="PTHR43283:SF3">
    <property type="entry name" value="BETA-LACTAMASE FAMILY PROTEIN (AFU_ORTHOLOGUE AFUA_5G07500)"/>
    <property type="match status" value="1"/>
</dbReference>
<dbReference type="Gene3D" id="3.40.710.10">
    <property type="entry name" value="DD-peptidase/beta-lactamase superfamily"/>
    <property type="match status" value="1"/>
</dbReference>